<comment type="catalytic activity">
    <reaction evidence="3">
        <text>AMP + phosphate = alpha-D-ribose 1,5-bisphosphate + adenine</text>
        <dbReference type="Rhea" id="RHEA:36975"/>
        <dbReference type="ChEBI" id="CHEBI:16708"/>
        <dbReference type="ChEBI" id="CHEBI:43474"/>
        <dbReference type="ChEBI" id="CHEBI:68688"/>
        <dbReference type="ChEBI" id="CHEBI:456215"/>
        <dbReference type="EC" id="2.4.2.57"/>
    </reaction>
</comment>
<dbReference type="InterPro" id="IPR035902">
    <property type="entry name" value="Nuc_phospho_transferase"/>
</dbReference>
<dbReference type="EC" id="2.4.2.57" evidence="3"/>
<dbReference type="GO" id="GO:0006206">
    <property type="term" value="P:pyrimidine nucleobase metabolic process"/>
    <property type="evidence" value="ECO:0007669"/>
    <property type="project" value="InterPro"/>
</dbReference>
<name>A0AAF0D1Q9_ODILC</name>
<dbReference type="InterPro" id="IPR013102">
    <property type="entry name" value="PYNP_C"/>
</dbReference>
<dbReference type="Gene3D" id="1.20.970.50">
    <property type="match status" value="1"/>
</dbReference>
<feature type="binding site" evidence="3">
    <location>
        <begin position="195"/>
        <end position="200"/>
    </location>
    <ligand>
        <name>AMP</name>
        <dbReference type="ChEBI" id="CHEBI:456215"/>
    </ligand>
</feature>
<dbReference type="InterPro" id="IPR036566">
    <property type="entry name" value="PYNP-like_C_sf"/>
</dbReference>
<dbReference type="Pfam" id="PF07831">
    <property type="entry name" value="PYNP_C"/>
    <property type="match status" value="1"/>
</dbReference>
<accession>A0AAF0D1Q9</accession>
<comment type="catalytic activity">
    <reaction evidence="3">
        <text>CMP + phosphate = cytosine + alpha-D-ribose 1,5-bisphosphate</text>
        <dbReference type="Rhea" id="RHEA:36987"/>
        <dbReference type="ChEBI" id="CHEBI:16040"/>
        <dbReference type="ChEBI" id="CHEBI:43474"/>
        <dbReference type="ChEBI" id="CHEBI:60377"/>
        <dbReference type="ChEBI" id="CHEBI:68688"/>
        <dbReference type="EC" id="2.4.2.57"/>
    </reaction>
</comment>
<dbReference type="InterPro" id="IPR000312">
    <property type="entry name" value="Glycosyl_Trfase_fam3"/>
</dbReference>
<dbReference type="Gene3D" id="2.40.40.20">
    <property type="match status" value="1"/>
</dbReference>
<comment type="function">
    <text evidence="3">Catalyzes the conversion of AMP and phosphate to adenine and ribose 1,5-bisphosphate (R15P). Exhibits phosphorylase activity toward CMP and UMP in addition to AMP. Functions in an archaeal AMP degradation pathway, together with R15P isomerase and RubisCO.</text>
</comment>
<evidence type="ECO:0000256" key="3">
    <source>
        <dbReference type="HAMAP-Rule" id="MF_02132"/>
    </source>
</evidence>
<dbReference type="NCBIfam" id="TIGR02645">
    <property type="entry name" value="ARCH_P_rylase"/>
    <property type="match status" value="1"/>
</dbReference>
<evidence type="ECO:0000256" key="2">
    <source>
        <dbReference type="ARBA" id="ARBA00022679"/>
    </source>
</evidence>
<dbReference type="SUPFAM" id="SSF52418">
    <property type="entry name" value="Nucleoside phosphorylase/phosphoribosyltransferase catalytic domain"/>
    <property type="match status" value="1"/>
</dbReference>
<feature type="binding site" evidence="3">
    <location>
        <position position="290"/>
    </location>
    <ligand>
        <name>AMP</name>
        <dbReference type="ChEBI" id="CHEBI:456215"/>
    </ligand>
</feature>
<dbReference type="KEGG" id="oyw:OdinLCB4_006390"/>
<feature type="binding site" evidence="3">
    <location>
        <position position="204"/>
    </location>
    <ligand>
        <name>AMP</name>
        <dbReference type="ChEBI" id="CHEBI:456215"/>
    </ligand>
</feature>
<dbReference type="GO" id="GO:0046125">
    <property type="term" value="P:pyrimidine deoxyribonucleoside metabolic process"/>
    <property type="evidence" value="ECO:0007669"/>
    <property type="project" value="InterPro"/>
</dbReference>
<dbReference type="InterPro" id="IPR000053">
    <property type="entry name" value="Thymidine/pyrmidine_PPase"/>
</dbReference>
<dbReference type="GO" id="GO:0005829">
    <property type="term" value="C:cytosol"/>
    <property type="evidence" value="ECO:0007669"/>
    <property type="project" value="TreeGrafter"/>
</dbReference>
<dbReference type="Pfam" id="PF02885">
    <property type="entry name" value="Glycos_trans_3N"/>
    <property type="match status" value="1"/>
</dbReference>
<protein>
    <recommendedName>
        <fullName evidence="3">AMP phosphorylase</fullName>
        <shortName evidence="3">AMPpase</shortName>
        <ecNumber evidence="3">2.4.2.57</ecNumber>
    </recommendedName>
    <alternativeName>
        <fullName evidence="3">Nucleoside monophosphate phosphorylase</fullName>
        <shortName evidence="3">NMP phosphorylase</shortName>
    </alternativeName>
</protein>
<dbReference type="InterPro" id="IPR036320">
    <property type="entry name" value="Glycosyl_Trfase_fam3_N_dom_sf"/>
</dbReference>
<dbReference type="PROSITE" id="PS00647">
    <property type="entry name" value="THYMID_PHOSPHORYLASE"/>
    <property type="match status" value="1"/>
</dbReference>
<dbReference type="SUPFAM" id="SSF54680">
    <property type="entry name" value="Pyrimidine nucleoside phosphorylase C-terminal domain"/>
    <property type="match status" value="1"/>
</dbReference>
<dbReference type="HAMAP" id="MF_02132">
    <property type="entry name" value="AMP_phosphorylase"/>
    <property type="match status" value="1"/>
</dbReference>
<dbReference type="AlphaFoldDB" id="A0AAF0D1Q9"/>
<dbReference type="GO" id="GO:0006196">
    <property type="term" value="P:AMP catabolic process"/>
    <property type="evidence" value="ECO:0007669"/>
    <property type="project" value="UniProtKB-UniRule"/>
</dbReference>
<dbReference type="GO" id="GO:0016208">
    <property type="term" value="F:AMP binding"/>
    <property type="evidence" value="ECO:0007669"/>
    <property type="project" value="UniProtKB-UniRule"/>
</dbReference>
<dbReference type="Proteomes" id="UP000186851">
    <property type="component" value="Chromosome"/>
</dbReference>
<evidence type="ECO:0000259" key="4">
    <source>
        <dbReference type="SMART" id="SM00941"/>
    </source>
</evidence>
<dbReference type="EMBL" id="CP091871">
    <property type="protein sequence ID" value="WEU40095.1"/>
    <property type="molecule type" value="Genomic_DNA"/>
</dbReference>
<feature type="active site" description="Proton donor" evidence="3">
    <location>
        <position position="258"/>
    </location>
</feature>
<dbReference type="InterPro" id="IPR017872">
    <property type="entry name" value="Pyrmidine_PPase_CS"/>
</dbReference>
<dbReference type="GO" id="GO:0004645">
    <property type="term" value="F:1,4-alpha-oligoglucan phosphorylase activity"/>
    <property type="evidence" value="ECO:0007669"/>
    <property type="project" value="InterPro"/>
</dbReference>
<keyword evidence="1 3" id="KW-0328">Glycosyltransferase</keyword>
<dbReference type="SMART" id="SM00941">
    <property type="entry name" value="PYNP_C"/>
    <property type="match status" value="1"/>
</dbReference>
<reference evidence="5" key="1">
    <citation type="journal article" date="2017" name="Nature">
        <title>Asgard archaea illuminate the origin of eukaryotic cellular complexity.</title>
        <authorList>
            <person name="Zaremba-Niedzwiedzka K."/>
            <person name="Caceres E.F."/>
            <person name="Saw J.H."/>
            <person name="Backstrom D."/>
            <person name="Juzokaite L."/>
            <person name="Vancaester E."/>
            <person name="Seitz K.W."/>
            <person name="Anantharaman K."/>
            <person name="Starnawski P."/>
            <person name="Kjeldsen K.U."/>
            <person name="Scott M.B."/>
            <person name="Nunoura T."/>
            <person name="Banfield J.F."/>
            <person name="Schramm A."/>
            <person name="Baker B.J."/>
            <person name="Spang A."/>
            <person name="Ettema T.J.G."/>
        </authorList>
    </citation>
    <scope>NUCLEOTIDE SEQUENCE</scope>
    <source>
        <strain evidence="5">LCB_4</strain>
    </source>
</reference>
<dbReference type="GO" id="GO:0016763">
    <property type="term" value="F:pentosyltransferase activity"/>
    <property type="evidence" value="ECO:0007669"/>
    <property type="project" value="UniProtKB-UniRule"/>
</dbReference>
<dbReference type="NCBIfam" id="TIGR03327">
    <property type="entry name" value="AMP_phos"/>
    <property type="match status" value="1"/>
</dbReference>
<evidence type="ECO:0000313" key="6">
    <source>
        <dbReference type="Proteomes" id="UP000186851"/>
    </source>
</evidence>
<dbReference type="Gene3D" id="3.40.1030.10">
    <property type="entry name" value="Nucleoside phosphorylase/phosphoribosyltransferase catalytic domain"/>
    <property type="match status" value="1"/>
</dbReference>
<dbReference type="PIRSF" id="PIRSF000478">
    <property type="entry name" value="TP_PyNP"/>
    <property type="match status" value="1"/>
</dbReference>
<dbReference type="InterPro" id="IPR017713">
    <property type="entry name" value="AMP_phosphorylase"/>
</dbReference>
<dbReference type="InterPro" id="IPR017459">
    <property type="entry name" value="Glycosyl_Trfase_fam3_N_dom"/>
</dbReference>
<comment type="catalytic activity">
    <reaction evidence="3">
        <text>UMP + phosphate = alpha-D-ribose 1,5-bisphosphate + uracil</text>
        <dbReference type="Rhea" id="RHEA:36991"/>
        <dbReference type="ChEBI" id="CHEBI:17568"/>
        <dbReference type="ChEBI" id="CHEBI:43474"/>
        <dbReference type="ChEBI" id="CHEBI:57865"/>
        <dbReference type="ChEBI" id="CHEBI:68688"/>
        <dbReference type="EC" id="2.4.2.57"/>
    </reaction>
</comment>
<evidence type="ECO:0000256" key="1">
    <source>
        <dbReference type="ARBA" id="ARBA00022676"/>
    </source>
</evidence>
<evidence type="ECO:0000313" key="5">
    <source>
        <dbReference type="EMBL" id="WEU40095.1"/>
    </source>
</evidence>
<feature type="binding site" evidence="3">
    <location>
        <position position="169"/>
    </location>
    <ligand>
        <name>AMP</name>
        <dbReference type="ChEBI" id="CHEBI:456215"/>
    </ligand>
</feature>
<keyword evidence="2 3" id="KW-0808">Transferase</keyword>
<comment type="similarity">
    <text evidence="3">Belongs to the thymidine/pyrimidine-nucleoside phosphorylase family. Type 2 subfamily.</text>
</comment>
<dbReference type="SUPFAM" id="SSF47648">
    <property type="entry name" value="Nucleoside phosphorylase/phosphoribosyltransferase N-terminal domain"/>
    <property type="match status" value="1"/>
</dbReference>
<dbReference type="PANTHER" id="PTHR10515:SF0">
    <property type="entry name" value="THYMIDINE PHOSPHORYLASE"/>
    <property type="match status" value="1"/>
</dbReference>
<dbReference type="NCBIfam" id="NF003338">
    <property type="entry name" value="PRK04350.1"/>
    <property type="match status" value="1"/>
</dbReference>
<organism evidence="5 6">
    <name type="scientific">Odinarchaeota yellowstonii (strain LCB_4)</name>
    <dbReference type="NCBI Taxonomy" id="1841599"/>
    <lineage>
        <taxon>Archaea</taxon>
        <taxon>Promethearchaeati</taxon>
        <taxon>Candidatus Odinarchaeota</taxon>
        <taxon>Candidatus Odinarchaeia</taxon>
        <taxon>Candidatus Odinarchaeales</taxon>
        <taxon>Candidatus Odinarchaeaceae</taxon>
        <taxon>Candidatus Odinarchaeum</taxon>
    </lineage>
</organism>
<dbReference type="InterPro" id="IPR013466">
    <property type="entry name" value="Thymidine/AMP_Pase"/>
</dbReference>
<sequence>MAEFTVKSIDILCDYNQVLLNEKDAKNMKISLRGRVQVKSLNKSFTAVLLTTKTFLKEGEIGLNDKLMRKLQVKEGGVVEVTPAKIPVSLSYIKKKLSGESLNQSEMTQIVEDIVSMTLTPVEMTAFILAQHYQDLSMAEVEYLTRAMAETGTTIDFEEPVYDKHSIGGVPGNKVSLLIVPIVASMGLLIPKTSSRAITSPSGTADTFEVLAPVNFSVEEIKSLVKKTRGCLVWGGTLNLAPADDILIETVEYPLSIDPISQMLASIMSKKLAIGVDSLVLDVPVGANTKVKTKEEAVALSRKFVELGERLKMRVEVGLTYGDQPVGHTIGPALEAKEALEALMGVGSSTSLIEKSTALAGILLEMAGLAGRGSGQQLALECINSGKALKKMREIIENQGGDPNVKPEDIPLGEETEEIPAPFSGYIVEVDNKAVNAIAKAAGAPEDKGAGVYLYKKRGGYVKKGEPILKIYAEKSSKLSEAISVANKSNPITIEGMLLKHVSALY</sequence>
<dbReference type="Gene3D" id="3.90.1170.30">
    <property type="entry name" value="Pyrimidine nucleoside phosphorylase-like, C-terminal domain"/>
    <property type="match status" value="1"/>
</dbReference>
<feature type="binding site" evidence="3">
    <location>
        <position position="266"/>
    </location>
    <ligand>
        <name>AMP</name>
        <dbReference type="ChEBI" id="CHEBI:456215"/>
    </ligand>
</feature>
<dbReference type="PANTHER" id="PTHR10515">
    <property type="entry name" value="THYMIDINE PHOSPHORYLASE"/>
    <property type="match status" value="1"/>
</dbReference>
<gene>
    <name evidence="5" type="ORF">OdinLCB4_006390</name>
</gene>
<feature type="domain" description="Pyrimidine nucleoside phosphorylase C-terminal" evidence="4">
    <location>
        <begin position="426"/>
        <end position="493"/>
    </location>
</feature>
<proteinExistence type="inferred from homology"/>
<reference evidence="5" key="2">
    <citation type="journal article" date="2022" name="Nat. Microbiol.">
        <title>A closed Candidatus Odinarchaeum chromosome exposes Asgard archaeal viruses.</title>
        <authorList>
            <person name="Tamarit D."/>
            <person name="Caceres E.F."/>
            <person name="Krupovic M."/>
            <person name="Nijland R."/>
            <person name="Eme L."/>
            <person name="Robinson N.P."/>
            <person name="Ettema T.J.G."/>
        </authorList>
    </citation>
    <scope>NUCLEOTIDE SEQUENCE</scope>
    <source>
        <strain evidence="5">LCB_4</strain>
    </source>
</reference>
<dbReference type="Pfam" id="PF00591">
    <property type="entry name" value="Glycos_transf_3"/>
    <property type="match status" value="1"/>
</dbReference>